<proteinExistence type="predicted"/>
<feature type="compositionally biased region" description="Polar residues" evidence="1">
    <location>
        <begin position="7"/>
        <end position="20"/>
    </location>
</feature>
<keyword evidence="3" id="KW-1185">Reference proteome</keyword>
<protein>
    <submittedName>
        <fullName evidence="2">Uncharacterized protein</fullName>
    </submittedName>
</protein>
<name>A0AAV7MK96_PLEWA</name>
<evidence type="ECO:0000313" key="2">
    <source>
        <dbReference type="EMBL" id="KAJ1103494.1"/>
    </source>
</evidence>
<dbReference type="Proteomes" id="UP001066276">
    <property type="component" value="Chromosome 9"/>
</dbReference>
<organism evidence="2 3">
    <name type="scientific">Pleurodeles waltl</name>
    <name type="common">Iberian ribbed newt</name>
    <dbReference type="NCBI Taxonomy" id="8319"/>
    <lineage>
        <taxon>Eukaryota</taxon>
        <taxon>Metazoa</taxon>
        <taxon>Chordata</taxon>
        <taxon>Craniata</taxon>
        <taxon>Vertebrata</taxon>
        <taxon>Euteleostomi</taxon>
        <taxon>Amphibia</taxon>
        <taxon>Batrachia</taxon>
        <taxon>Caudata</taxon>
        <taxon>Salamandroidea</taxon>
        <taxon>Salamandridae</taxon>
        <taxon>Pleurodelinae</taxon>
        <taxon>Pleurodeles</taxon>
    </lineage>
</organism>
<feature type="region of interest" description="Disordered" evidence="1">
    <location>
        <begin position="87"/>
        <end position="117"/>
    </location>
</feature>
<feature type="compositionally biased region" description="Basic and acidic residues" evidence="1">
    <location>
        <begin position="92"/>
        <end position="117"/>
    </location>
</feature>
<comment type="caution">
    <text evidence="2">The sequence shown here is derived from an EMBL/GenBank/DDBJ whole genome shotgun (WGS) entry which is preliminary data.</text>
</comment>
<evidence type="ECO:0000256" key="1">
    <source>
        <dbReference type="SAM" id="MobiDB-lite"/>
    </source>
</evidence>
<reference evidence="2" key="1">
    <citation type="journal article" date="2022" name="bioRxiv">
        <title>Sequencing and chromosome-scale assembly of the giantPleurodeles waltlgenome.</title>
        <authorList>
            <person name="Brown T."/>
            <person name="Elewa A."/>
            <person name="Iarovenko S."/>
            <person name="Subramanian E."/>
            <person name="Araus A.J."/>
            <person name="Petzold A."/>
            <person name="Susuki M."/>
            <person name="Suzuki K.-i.T."/>
            <person name="Hayashi T."/>
            <person name="Toyoda A."/>
            <person name="Oliveira C."/>
            <person name="Osipova E."/>
            <person name="Leigh N.D."/>
            <person name="Simon A."/>
            <person name="Yun M.H."/>
        </authorList>
    </citation>
    <scope>NUCLEOTIDE SEQUENCE</scope>
    <source>
        <strain evidence="2">20211129_DDA</strain>
        <tissue evidence="2">Liver</tissue>
    </source>
</reference>
<gene>
    <name evidence="2" type="ORF">NDU88_000917</name>
</gene>
<evidence type="ECO:0000313" key="3">
    <source>
        <dbReference type="Proteomes" id="UP001066276"/>
    </source>
</evidence>
<dbReference type="AlphaFoldDB" id="A0AAV7MK96"/>
<accession>A0AAV7MK96</accession>
<sequence>MGPLRSGTGSSSQALRPEALTSNGHKLDAVLAAVERIGAALDQTQTSLENKLDKVTIDLNLLYADHLKLVDKTRLLEGTLSDLAHKTNQMDASRRELADRDGTGAPGRGREKTYMKE</sequence>
<dbReference type="EMBL" id="JANPWB010000013">
    <property type="protein sequence ID" value="KAJ1103494.1"/>
    <property type="molecule type" value="Genomic_DNA"/>
</dbReference>
<feature type="region of interest" description="Disordered" evidence="1">
    <location>
        <begin position="1"/>
        <end position="20"/>
    </location>
</feature>